<evidence type="ECO:0000313" key="1">
    <source>
        <dbReference type="EMBL" id="JAH82065.1"/>
    </source>
</evidence>
<sequence length="9" mass="1016">MKVGRRGRG</sequence>
<reference evidence="1" key="2">
    <citation type="journal article" date="2015" name="Fish Shellfish Immunol.">
        <title>Early steps in the European eel (Anguilla anguilla)-Vibrio vulnificus interaction in the gills: Role of the RtxA13 toxin.</title>
        <authorList>
            <person name="Callol A."/>
            <person name="Pajuelo D."/>
            <person name="Ebbesson L."/>
            <person name="Teles M."/>
            <person name="MacKenzie S."/>
            <person name="Amaro C."/>
        </authorList>
    </citation>
    <scope>NUCLEOTIDE SEQUENCE</scope>
</reference>
<name>A0A0E9VXL7_ANGAN</name>
<protein>
    <submittedName>
        <fullName evidence="1">Uncharacterized protein</fullName>
    </submittedName>
</protein>
<dbReference type="EMBL" id="GBXM01026512">
    <property type="protein sequence ID" value="JAH82065.1"/>
    <property type="molecule type" value="Transcribed_RNA"/>
</dbReference>
<proteinExistence type="predicted"/>
<organism evidence="1">
    <name type="scientific">Anguilla anguilla</name>
    <name type="common">European freshwater eel</name>
    <name type="synonym">Muraena anguilla</name>
    <dbReference type="NCBI Taxonomy" id="7936"/>
    <lineage>
        <taxon>Eukaryota</taxon>
        <taxon>Metazoa</taxon>
        <taxon>Chordata</taxon>
        <taxon>Craniata</taxon>
        <taxon>Vertebrata</taxon>
        <taxon>Euteleostomi</taxon>
        <taxon>Actinopterygii</taxon>
        <taxon>Neopterygii</taxon>
        <taxon>Teleostei</taxon>
        <taxon>Anguilliformes</taxon>
        <taxon>Anguillidae</taxon>
        <taxon>Anguilla</taxon>
    </lineage>
</organism>
<reference evidence="1" key="1">
    <citation type="submission" date="2014-11" db="EMBL/GenBank/DDBJ databases">
        <authorList>
            <person name="Amaro Gonzalez C."/>
        </authorList>
    </citation>
    <scope>NUCLEOTIDE SEQUENCE</scope>
</reference>
<accession>A0A0E9VXL7</accession>